<protein>
    <submittedName>
        <fullName evidence="2">Uncharacterized protein</fullName>
    </submittedName>
</protein>
<sequence>MMASEHPPNAGQTEEEVQQEKEDREREKREEEAERENAPDEEDDMGPLLSPVVVQVNRHGMEPSASEISVSEPMETPESEMDA</sequence>
<reference evidence="2 3" key="1">
    <citation type="journal article" date="2018" name="PLoS ONE">
        <title>The draft genome of Kipferlia bialata reveals reductive genome evolution in fornicate parasites.</title>
        <authorList>
            <person name="Tanifuji G."/>
            <person name="Takabayashi S."/>
            <person name="Kume K."/>
            <person name="Takagi M."/>
            <person name="Nakayama T."/>
            <person name="Kamikawa R."/>
            <person name="Inagaki Y."/>
            <person name="Hashimoto T."/>
        </authorList>
    </citation>
    <scope>NUCLEOTIDE SEQUENCE [LARGE SCALE GENOMIC DNA]</scope>
    <source>
        <strain evidence="2">NY0173</strain>
    </source>
</reference>
<feature type="non-terminal residue" evidence="2">
    <location>
        <position position="1"/>
    </location>
</feature>
<proteinExistence type="predicted"/>
<organism evidence="2 3">
    <name type="scientific">Kipferlia bialata</name>
    <dbReference type="NCBI Taxonomy" id="797122"/>
    <lineage>
        <taxon>Eukaryota</taxon>
        <taxon>Metamonada</taxon>
        <taxon>Carpediemonas-like organisms</taxon>
        <taxon>Kipferlia</taxon>
    </lineage>
</organism>
<name>A0A9K3DD36_9EUKA</name>
<evidence type="ECO:0000313" key="3">
    <source>
        <dbReference type="Proteomes" id="UP000265618"/>
    </source>
</evidence>
<evidence type="ECO:0000256" key="1">
    <source>
        <dbReference type="SAM" id="MobiDB-lite"/>
    </source>
</evidence>
<comment type="caution">
    <text evidence="2">The sequence shown here is derived from an EMBL/GenBank/DDBJ whole genome shotgun (WGS) entry which is preliminary data.</text>
</comment>
<accession>A0A9K3DD36</accession>
<evidence type="ECO:0000313" key="2">
    <source>
        <dbReference type="EMBL" id="GIQ92662.1"/>
    </source>
</evidence>
<keyword evidence="3" id="KW-1185">Reference proteome</keyword>
<feature type="compositionally biased region" description="Basic and acidic residues" evidence="1">
    <location>
        <begin position="18"/>
        <end position="38"/>
    </location>
</feature>
<gene>
    <name evidence="2" type="ORF">KIPB_016558</name>
</gene>
<dbReference type="Proteomes" id="UP000265618">
    <property type="component" value="Unassembled WGS sequence"/>
</dbReference>
<dbReference type="EMBL" id="BDIP01010212">
    <property type="protein sequence ID" value="GIQ92662.1"/>
    <property type="molecule type" value="Genomic_DNA"/>
</dbReference>
<dbReference type="AlphaFoldDB" id="A0A9K3DD36"/>
<feature type="region of interest" description="Disordered" evidence="1">
    <location>
        <begin position="1"/>
        <end position="83"/>
    </location>
</feature>